<feature type="non-terminal residue" evidence="2">
    <location>
        <position position="85"/>
    </location>
</feature>
<dbReference type="EMBL" id="MU069650">
    <property type="protein sequence ID" value="KAF5836651.1"/>
    <property type="molecule type" value="Genomic_DNA"/>
</dbReference>
<feature type="compositionally biased region" description="Acidic residues" evidence="1">
    <location>
        <begin position="46"/>
        <end position="57"/>
    </location>
</feature>
<comment type="caution">
    <text evidence="2">The sequence shown here is derived from an EMBL/GenBank/DDBJ whole genome shotgun (WGS) entry which is preliminary data.</text>
</comment>
<evidence type="ECO:0008006" key="4">
    <source>
        <dbReference type="Google" id="ProtNLM"/>
    </source>
</evidence>
<feature type="region of interest" description="Disordered" evidence="1">
    <location>
        <begin position="1"/>
        <end position="70"/>
    </location>
</feature>
<proteinExistence type="predicted"/>
<keyword evidence="3" id="KW-1185">Reference proteome</keyword>
<evidence type="ECO:0000256" key="1">
    <source>
        <dbReference type="SAM" id="MobiDB-lite"/>
    </source>
</evidence>
<evidence type="ECO:0000313" key="3">
    <source>
        <dbReference type="Proteomes" id="UP000815325"/>
    </source>
</evidence>
<sequence length="85" mass="9581">MQLQKPALIVLGERHSSQTTSWNPMQLATQHTLTSHPPPPAHGESEGDEDEAMEEEQPVQGPELPPWYAAQQNLDEQVCLRIWRG</sequence>
<reference evidence="2" key="1">
    <citation type="submission" date="2017-08" db="EMBL/GenBank/DDBJ databases">
        <authorList>
            <person name="Polle J.E."/>
            <person name="Barry K."/>
            <person name="Cushman J."/>
            <person name="Schmutz J."/>
            <person name="Tran D."/>
            <person name="Hathwaick L.T."/>
            <person name="Yim W.C."/>
            <person name="Jenkins J."/>
            <person name="Mckie-Krisberg Z.M."/>
            <person name="Prochnik S."/>
            <person name="Lindquist E."/>
            <person name="Dockter R.B."/>
            <person name="Adam C."/>
            <person name="Molina H."/>
            <person name="Bunkerborg J."/>
            <person name="Jin E."/>
            <person name="Buchheim M."/>
            <person name="Magnuson J."/>
        </authorList>
    </citation>
    <scope>NUCLEOTIDE SEQUENCE</scope>
    <source>
        <strain evidence="2">CCAP 19/18</strain>
    </source>
</reference>
<accession>A0ABQ7GPX3</accession>
<feature type="compositionally biased region" description="Polar residues" evidence="1">
    <location>
        <begin position="17"/>
        <end position="35"/>
    </location>
</feature>
<gene>
    <name evidence="2" type="ORF">DUNSADRAFT_5645</name>
</gene>
<organism evidence="2 3">
    <name type="scientific">Dunaliella salina</name>
    <name type="common">Green alga</name>
    <name type="synonym">Protococcus salinus</name>
    <dbReference type="NCBI Taxonomy" id="3046"/>
    <lineage>
        <taxon>Eukaryota</taxon>
        <taxon>Viridiplantae</taxon>
        <taxon>Chlorophyta</taxon>
        <taxon>core chlorophytes</taxon>
        <taxon>Chlorophyceae</taxon>
        <taxon>CS clade</taxon>
        <taxon>Chlamydomonadales</taxon>
        <taxon>Dunaliellaceae</taxon>
        <taxon>Dunaliella</taxon>
    </lineage>
</organism>
<protein>
    <recommendedName>
        <fullName evidence="4">Encoded protein</fullName>
    </recommendedName>
</protein>
<name>A0ABQ7GPX3_DUNSA</name>
<evidence type="ECO:0000313" key="2">
    <source>
        <dbReference type="EMBL" id="KAF5836651.1"/>
    </source>
</evidence>
<dbReference type="Proteomes" id="UP000815325">
    <property type="component" value="Unassembled WGS sequence"/>
</dbReference>